<evidence type="ECO:0000313" key="2">
    <source>
        <dbReference type="EMBL" id="CAA9363038.1"/>
    </source>
</evidence>
<feature type="signal peptide" evidence="1">
    <location>
        <begin position="1"/>
        <end position="31"/>
    </location>
</feature>
<proteinExistence type="predicted"/>
<sequence length="479" mass="50360">MPFRSRPAHRARPIALLTVTGVLVSAGAALAITATTVESTAGSTSTKALTLGTFDEQRGLVQAQIEQSPNGSGPGYYASDNVTFHKNIREAADGVGGRIVGDKLYVTTTKDLQIYDISNPTNPVRQGLTTVDVEFENEQVPTDGKILGISGQTSSVTTQALPCTADFEASRGCLLLFDVRDATAPKLVQSIKSAGDHTSTCVTVAGQTCAWMYGSSGSVSDIRRALDPATPPITESAKNWLTGLHPQLRAQGWTGALPTRTHHQTEVRPGVLLTASVPQMLITVNASEGGSPEAPKLLSYASHLAAPDNTTRFVHSVEFPQAGAASVMLSGGETNAEPTCGPDNGAFSTFTVKAGKDTSPTFTYASTYKLREGNYADGNTPAGGYKLGCSVHWFEQHPSFQDGGLVALSAYESGTKFLDVAKDGTITEKGFFLPVDSSASAPHWAPDGKTVYVIDYLRGIDVLTFDGAVAKGGPAKLQK</sequence>
<evidence type="ECO:0008006" key="3">
    <source>
        <dbReference type="Google" id="ProtNLM"/>
    </source>
</evidence>
<evidence type="ECO:0000256" key="1">
    <source>
        <dbReference type="SAM" id="SignalP"/>
    </source>
</evidence>
<dbReference type="EMBL" id="CADCUE010000300">
    <property type="protein sequence ID" value="CAA9363038.1"/>
    <property type="molecule type" value="Genomic_DNA"/>
</dbReference>
<dbReference type="SUPFAM" id="SSF82171">
    <property type="entry name" value="DPP6 N-terminal domain-like"/>
    <property type="match status" value="1"/>
</dbReference>
<protein>
    <recommendedName>
        <fullName evidence="3">Secreted protein</fullName>
    </recommendedName>
</protein>
<accession>A0A6J4MNJ7</accession>
<name>A0A6J4MNJ7_9ACTN</name>
<feature type="chain" id="PRO_5026684643" description="Secreted protein" evidence="1">
    <location>
        <begin position="32"/>
        <end position="479"/>
    </location>
</feature>
<keyword evidence="1" id="KW-0732">Signal</keyword>
<organism evidence="2">
    <name type="scientific">uncultured Frankineae bacterium</name>
    <dbReference type="NCBI Taxonomy" id="437475"/>
    <lineage>
        <taxon>Bacteria</taxon>
        <taxon>Bacillati</taxon>
        <taxon>Actinomycetota</taxon>
        <taxon>Actinomycetes</taxon>
        <taxon>Frankiales</taxon>
        <taxon>environmental samples</taxon>
    </lineage>
</organism>
<dbReference type="AlphaFoldDB" id="A0A6J4MNJ7"/>
<reference evidence="2" key="1">
    <citation type="submission" date="2020-02" db="EMBL/GenBank/DDBJ databases">
        <authorList>
            <person name="Meier V. D."/>
        </authorList>
    </citation>
    <scope>NUCLEOTIDE SEQUENCE</scope>
    <source>
        <strain evidence="2">AVDCRST_MAG16</strain>
    </source>
</reference>
<gene>
    <name evidence="2" type="ORF">AVDCRST_MAG16-3207</name>
</gene>